<protein>
    <submittedName>
        <fullName evidence="1">Uncharacterized protein</fullName>
    </submittedName>
</protein>
<dbReference type="Proteomes" id="UP000223777">
    <property type="component" value="Unassembled WGS sequence"/>
</dbReference>
<organism evidence="1 2">
    <name type="scientific">Bacillus cereus</name>
    <dbReference type="NCBI Taxonomy" id="1396"/>
    <lineage>
        <taxon>Bacteria</taxon>
        <taxon>Bacillati</taxon>
        <taxon>Bacillota</taxon>
        <taxon>Bacilli</taxon>
        <taxon>Bacillales</taxon>
        <taxon>Bacillaceae</taxon>
        <taxon>Bacillus</taxon>
        <taxon>Bacillus cereus group</taxon>
    </lineage>
</organism>
<comment type="caution">
    <text evidence="1">The sequence shown here is derived from an EMBL/GenBank/DDBJ whole genome shotgun (WGS) entry which is preliminary data.</text>
</comment>
<accession>A0A2B9Q308</accession>
<reference evidence="1 2" key="1">
    <citation type="submission" date="2017-09" db="EMBL/GenBank/DDBJ databases">
        <title>Large-scale bioinformatics analysis of Bacillus genomes uncovers conserved roles of natural products in bacterial physiology.</title>
        <authorList>
            <consortium name="Agbiome Team Llc"/>
            <person name="Bleich R.M."/>
            <person name="Grubbs K.J."/>
            <person name="Santa Maria K.C."/>
            <person name="Allen S.E."/>
            <person name="Farag S."/>
            <person name="Shank E.A."/>
            <person name="Bowers A."/>
        </authorList>
    </citation>
    <scope>NUCLEOTIDE SEQUENCE [LARGE SCALE GENOMIC DNA]</scope>
    <source>
        <strain evidence="1 2">AFS050027</strain>
    </source>
</reference>
<dbReference type="RefSeq" id="WP_048558972.1">
    <property type="nucleotide sequence ID" value="NZ_JYPL01000109.1"/>
</dbReference>
<sequence length="81" mass="9670">MIVEIKYDNDRVVASDDKGNEVYYRKVGNDLKVLFASYNGIDYDKIELGWKRSKRGAVSKDFYEWYEAFDKIVYKKHYQLA</sequence>
<evidence type="ECO:0000313" key="1">
    <source>
        <dbReference type="EMBL" id="PGO29248.1"/>
    </source>
</evidence>
<dbReference type="EMBL" id="NUIL01000015">
    <property type="protein sequence ID" value="PGO29248.1"/>
    <property type="molecule type" value="Genomic_DNA"/>
</dbReference>
<gene>
    <name evidence="1" type="ORF">CN984_12550</name>
</gene>
<proteinExistence type="predicted"/>
<dbReference type="AlphaFoldDB" id="A0A2B9Q308"/>
<evidence type="ECO:0000313" key="2">
    <source>
        <dbReference type="Proteomes" id="UP000223777"/>
    </source>
</evidence>
<name>A0A2B9Q308_BACCE</name>